<dbReference type="EMBL" id="CP113836">
    <property type="protein sequence ID" value="WAL68781.1"/>
    <property type="molecule type" value="Genomic_DNA"/>
</dbReference>
<proteinExistence type="predicted"/>
<gene>
    <name evidence="2" type="ORF">ORV05_13745</name>
</gene>
<dbReference type="Pfam" id="PF17765">
    <property type="entry name" value="MLTR_LBD"/>
    <property type="match status" value="1"/>
</dbReference>
<dbReference type="InterPro" id="IPR041413">
    <property type="entry name" value="MLTR_LBD"/>
</dbReference>
<dbReference type="InterPro" id="IPR001387">
    <property type="entry name" value="Cro/C1-type_HTH"/>
</dbReference>
<dbReference type="SMART" id="SM00530">
    <property type="entry name" value="HTH_XRE"/>
    <property type="match status" value="1"/>
</dbReference>
<dbReference type="PROSITE" id="PS50943">
    <property type="entry name" value="HTH_CROC1"/>
    <property type="match status" value="1"/>
</dbReference>
<dbReference type="Proteomes" id="UP001163203">
    <property type="component" value="Chromosome"/>
</dbReference>
<accession>A0ABY7B9F4</accession>
<keyword evidence="3" id="KW-1185">Reference proteome</keyword>
<sequence>MTADQRGSAGGAELGCFLRARRAAVTPDRAGIAVGPGLRRTPGLRREELAALAGVSIDYYIRLERGKEVHPSPAVVESLGRALQLDEHEQAHLRELAARAARPVAGGQPAPTRTVPPGAQSMLESLRPNPAYVLSRASDLLAANPSGLRLLNGMADWPAGRRNTIRHLFLHPAARGLYRDWNELTSGCVARLRTLAGIEPDAPDVTGLIEELLGESKEFAHLWDRYEVRGTTHGHKAFRHPEVGDLTLGYQSMRLDGTPGQRLISYFAEPGTRDHDAVVLLDVTAAEHAATAADRLG</sequence>
<dbReference type="SUPFAM" id="SSF47413">
    <property type="entry name" value="lambda repressor-like DNA-binding domains"/>
    <property type="match status" value="1"/>
</dbReference>
<evidence type="ECO:0000259" key="1">
    <source>
        <dbReference type="PROSITE" id="PS50943"/>
    </source>
</evidence>
<dbReference type="RefSeq" id="WP_268758874.1">
    <property type="nucleotide sequence ID" value="NZ_CP113836.1"/>
</dbReference>
<dbReference type="CDD" id="cd00093">
    <property type="entry name" value="HTH_XRE"/>
    <property type="match status" value="1"/>
</dbReference>
<dbReference type="Pfam" id="PF13560">
    <property type="entry name" value="HTH_31"/>
    <property type="match status" value="1"/>
</dbReference>
<feature type="domain" description="HTH cro/C1-type" evidence="1">
    <location>
        <begin position="43"/>
        <end position="90"/>
    </location>
</feature>
<name>A0ABY7B9F4_9PSEU</name>
<dbReference type="Gene3D" id="1.10.260.40">
    <property type="entry name" value="lambda repressor-like DNA-binding domains"/>
    <property type="match status" value="1"/>
</dbReference>
<dbReference type="InterPro" id="IPR010982">
    <property type="entry name" value="Lambda_DNA-bd_dom_sf"/>
</dbReference>
<dbReference type="PANTHER" id="PTHR35010:SF2">
    <property type="entry name" value="BLL4672 PROTEIN"/>
    <property type="match status" value="1"/>
</dbReference>
<evidence type="ECO:0000313" key="3">
    <source>
        <dbReference type="Proteomes" id="UP001163203"/>
    </source>
</evidence>
<protein>
    <submittedName>
        <fullName evidence="2">Helix-turn-helix transcriptional regulator</fullName>
    </submittedName>
</protein>
<reference evidence="2" key="1">
    <citation type="submission" date="2022-11" db="EMBL/GenBank/DDBJ databases">
        <authorList>
            <person name="Mo P."/>
        </authorList>
    </citation>
    <scope>NUCLEOTIDE SEQUENCE</scope>
    <source>
        <strain evidence="2">HUAS 11-8</strain>
    </source>
</reference>
<evidence type="ECO:0000313" key="2">
    <source>
        <dbReference type="EMBL" id="WAL68781.1"/>
    </source>
</evidence>
<dbReference type="Gene3D" id="3.30.450.180">
    <property type="match status" value="1"/>
</dbReference>
<organism evidence="2 3">
    <name type="scientific">Amycolatopsis cynarae</name>
    <dbReference type="NCBI Taxonomy" id="2995223"/>
    <lineage>
        <taxon>Bacteria</taxon>
        <taxon>Bacillati</taxon>
        <taxon>Actinomycetota</taxon>
        <taxon>Actinomycetes</taxon>
        <taxon>Pseudonocardiales</taxon>
        <taxon>Pseudonocardiaceae</taxon>
        <taxon>Amycolatopsis</taxon>
    </lineage>
</organism>
<dbReference type="PANTHER" id="PTHR35010">
    <property type="entry name" value="BLL4672 PROTEIN-RELATED"/>
    <property type="match status" value="1"/>
</dbReference>